<dbReference type="PANTHER" id="PTHR12653">
    <property type="entry name" value="NADH-UBIQUINONE OXIDOREDUCTASE 13 KD-B SUBUNIT"/>
    <property type="match status" value="1"/>
</dbReference>
<organism evidence="9 10">
    <name type="scientific">Paraglomus brasilianum</name>
    <dbReference type="NCBI Taxonomy" id="144538"/>
    <lineage>
        <taxon>Eukaryota</taxon>
        <taxon>Fungi</taxon>
        <taxon>Fungi incertae sedis</taxon>
        <taxon>Mucoromycota</taxon>
        <taxon>Glomeromycotina</taxon>
        <taxon>Glomeromycetes</taxon>
        <taxon>Paraglomerales</taxon>
        <taxon>Paraglomeraceae</taxon>
        <taxon>Paraglomus</taxon>
    </lineage>
</organism>
<name>A0A9N9F721_9GLOM</name>
<evidence type="ECO:0000313" key="9">
    <source>
        <dbReference type="EMBL" id="CAG8513750.1"/>
    </source>
</evidence>
<dbReference type="Proteomes" id="UP000789739">
    <property type="component" value="Unassembled WGS sequence"/>
</dbReference>
<keyword evidence="8" id="KW-0472">Membrane</keyword>
<keyword evidence="3" id="KW-0813">Transport</keyword>
<evidence type="ECO:0000256" key="3">
    <source>
        <dbReference type="ARBA" id="ARBA00022448"/>
    </source>
</evidence>
<gene>
    <name evidence="9" type="ORF">PBRASI_LOCUS3253</name>
</gene>
<evidence type="ECO:0000256" key="7">
    <source>
        <dbReference type="ARBA" id="ARBA00023128"/>
    </source>
</evidence>
<comment type="similarity">
    <text evidence="2">Belongs to the complex I NDUFA5 subunit family.</text>
</comment>
<dbReference type="AlphaFoldDB" id="A0A9N9F721"/>
<evidence type="ECO:0000256" key="8">
    <source>
        <dbReference type="ARBA" id="ARBA00023136"/>
    </source>
</evidence>
<evidence type="ECO:0000313" key="10">
    <source>
        <dbReference type="Proteomes" id="UP000789739"/>
    </source>
</evidence>
<proteinExistence type="inferred from homology"/>
<evidence type="ECO:0000256" key="2">
    <source>
        <dbReference type="ARBA" id="ARBA00010261"/>
    </source>
</evidence>
<evidence type="ECO:0000256" key="5">
    <source>
        <dbReference type="ARBA" id="ARBA00022792"/>
    </source>
</evidence>
<keyword evidence="7" id="KW-0496">Mitochondrion</keyword>
<keyword evidence="10" id="KW-1185">Reference proteome</keyword>
<keyword evidence="6" id="KW-0249">Electron transport</keyword>
<comment type="caution">
    <text evidence="9">The sequence shown here is derived from an EMBL/GenBank/DDBJ whole genome shotgun (WGS) entry which is preliminary data.</text>
</comment>
<keyword evidence="4" id="KW-0679">Respiratory chain</keyword>
<keyword evidence="5" id="KW-0999">Mitochondrion inner membrane</keyword>
<dbReference type="GO" id="GO:0022904">
    <property type="term" value="P:respiratory electron transport chain"/>
    <property type="evidence" value="ECO:0007669"/>
    <property type="project" value="InterPro"/>
</dbReference>
<accession>A0A9N9F721</accession>
<dbReference type="EMBL" id="CAJVPI010000287">
    <property type="protein sequence ID" value="CAG8513750.1"/>
    <property type="molecule type" value="Genomic_DNA"/>
</dbReference>
<comment type="subcellular location">
    <subcellularLocation>
        <location evidence="1">Mitochondrion inner membrane</location>
        <topology evidence="1">Peripheral membrane protein</topology>
        <orientation evidence="1">Matrix side</orientation>
    </subcellularLocation>
</comment>
<dbReference type="Pfam" id="PF04716">
    <property type="entry name" value="ETC_C1_NDUFA5"/>
    <property type="match status" value="1"/>
</dbReference>
<protein>
    <submittedName>
        <fullName evidence="9">5218_t:CDS:1</fullName>
    </submittedName>
</protein>
<sequence length="125" mass="14234">MQATRCLLNVTKKTTGIFGLPVHPNPRPHLIKTYNDTLAALSRLPTVAVYRQATEALTKHRLSIIESTENISEIEEKIDGGQIEQIITQAEDELRLVAKVEEWKPWEPLQEPPPKGQWDYSMFKG</sequence>
<dbReference type="OrthoDB" id="286811at2759"/>
<reference evidence="9" key="1">
    <citation type="submission" date="2021-06" db="EMBL/GenBank/DDBJ databases">
        <authorList>
            <person name="Kallberg Y."/>
            <person name="Tangrot J."/>
            <person name="Rosling A."/>
        </authorList>
    </citation>
    <scope>NUCLEOTIDE SEQUENCE</scope>
    <source>
        <strain evidence="9">BR232B</strain>
    </source>
</reference>
<dbReference type="GO" id="GO:0005743">
    <property type="term" value="C:mitochondrial inner membrane"/>
    <property type="evidence" value="ECO:0007669"/>
    <property type="project" value="UniProtKB-SubCell"/>
</dbReference>
<evidence type="ECO:0000256" key="6">
    <source>
        <dbReference type="ARBA" id="ARBA00022982"/>
    </source>
</evidence>
<dbReference type="InterPro" id="IPR006806">
    <property type="entry name" value="NDUFA5"/>
</dbReference>
<evidence type="ECO:0000256" key="4">
    <source>
        <dbReference type="ARBA" id="ARBA00022660"/>
    </source>
</evidence>
<dbReference type="PANTHER" id="PTHR12653:SF0">
    <property type="entry name" value="NADH DEHYDROGENASE [UBIQUINONE] 1 ALPHA SUBCOMPLEX SUBUNIT 5"/>
    <property type="match status" value="1"/>
</dbReference>
<evidence type="ECO:0000256" key="1">
    <source>
        <dbReference type="ARBA" id="ARBA00004443"/>
    </source>
</evidence>